<dbReference type="STRING" id="44316.ENSEGOP00005010233"/>
<feature type="domain" description="Dynein attachment factor N-terminal" evidence="13">
    <location>
        <begin position="31"/>
        <end position="96"/>
    </location>
</feature>
<comment type="subunit">
    <text evidence="4">Homodimer.</text>
</comment>
<dbReference type="OrthoDB" id="447931at2759"/>
<evidence type="ECO:0000256" key="9">
    <source>
        <dbReference type="ARBA" id="ARBA00023273"/>
    </source>
</evidence>
<evidence type="ECO:0000256" key="10">
    <source>
        <dbReference type="ARBA" id="ARBA00049986"/>
    </source>
</evidence>
<keyword evidence="9" id="KW-0966">Cell projection</keyword>
<proteinExistence type="inferred from homology"/>
<comment type="caution">
    <text evidence="14">The sequence shown here is derived from an EMBL/GenBank/DDBJ whole genome shotgun (WGS) entry which is preliminary data.</text>
</comment>
<dbReference type="Pfam" id="PF13877">
    <property type="entry name" value="RPAP3_C"/>
    <property type="match status" value="1"/>
</dbReference>
<evidence type="ECO:0000313" key="15">
    <source>
        <dbReference type="Proteomes" id="UP000276834"/>
    </source>
</evidence>
<dbReference type="EMBL" id="QUSF01000114">
    <property type="protein sequence ID" value="RLV91130.1"/>
    <property type="molecule type" value="Genomic_DNA"/>
</dbReference>
<dbReference type="GO" id="GO:0036157">
    <property type="term" value="C:outer dynein arm"/>
    <property type="evidence" value="ECO:0007669"/>
    <property type="project" value="InterPro"/>
</dbReference>
<evidence type="ECO:0000313" key="14">
    <source>
        <dbReference type="EMBL" id="RLV91130.1"/>
    </source>
</evidence>
<comment type="similarity">
    <text evidence="10">Belongs to the DNAAF19/PR46b family.</text>
</comment>
<evidence type="ECO:0000256" key="3">
    <source>
        <dbReference type="ARBA" id="ARBA00004496"/>
    </source>
</evidence>
<evidence type="ECO:0000256" key="4">
    <source>
        <dbReference type="ARBA" id="ARBA00011738"/>
    </source>
</evidence>
<gene>
    <name evidence="14" type="ORF">DV515_00014202</name>
</gene>
<accession>A0A3L8RYS8</accession>
<comment type="subcellular location">
    <subcellularLocation>
        <location evidence="2">Cell projection</location>
        <location evidence="2">Cilium</location>
        <location evidence="2">Flagellum</location>
    </subcellularLocation>
    <subcellularLocation>
        <location evidence="3">Cytoplasm</location>
    </subcellularLocation>
</comment>
<dbReference type="PANTHER" id="PTHR28572">
    <property type="entry name" value="COILED-COIL DOMAIN-CONTAINING PROTEIN 103"/>
    <property type="match status" value="1"/>
</dbReference>
<evidence type="ECO:0008006" key="16">
    <source>
        <dbReference type="Google" id="ProtNLM"/>
    </source>
</evidence>
<dbReference type="Proteomes" id="UP000276834">
    <property type="component" value="Unassembled WGS sequence"/>
</dbReference>
<dbReference type="GO" id="GO:0031514">
    <property type="term" value="C:motile cilium"/>
    <property type="evidence" value="ECO:0007669"/>
    <property type="project" value="UniProtKB-SubCell"/>
</dbReference>
<dbReference type="InterPro" id="IPR042422">
    <property type="entry name" value="CC103"/>
</dbReference>
<dbReference type="GO" id="GO:0036159">
    <property type="term" value="P:inner dynein arm assembly"/>
    <property type="evidence" value="ECO:0007669"/>
    <property type="project" value="TreeGrafter"/>
</dbReference>
<dbReference type="AlphaFoldDB" id="A0A3L8RYS8"/>
<keyword evidence="7" id="KW-0282">Flagellum</keyword>
<dbReference type="PANTHER" id="PTHR28572:SF1">
    <property type="entry name" value="COILED-COIL DOMAIN-CONTAINING PROTEIN 103"/>
    <property type="match status" value="1"/>
</dbReference>
<sequence>MEPGMQPVMKPGLEPGMEPGMQPGMDPAGAFPALERELRAALAEDERRQREGEAKLRALRQGVPDYGQFREIVLASHLKPLEKKDRLGQRRSVLWNPCAAPAKAAPAHAVEIPQELDQLPGTAAEFHRDWRRCLKSGTEKYQFLLELGGEALGRIFQADVGFGLLGEFLTVLAENVHPGDRAAVLQVLQSLAGTKRFGLNVALLSQAEKESSQDLFRKLQSRDCQAAGQPGCLASCEAGREAHPVETEEERTVVELMKCYQVS</sequence>
<protein>
    <recommendedName>
        <fullName evidence="16">CC103 protein</fullName>
    </recommendedName>
</protein>
<comment type="function">
    <text evidence="1">Dynein-attachment factor required for cilia motility.</text>
</comment>
<evidence type="ECO:0000256" key="5">
    <source>
        <dbReference type="ARBA" id="ARBA00022490"/>
    </source>
</evidence>
<evidence type="ECO:0000256" key="7">
    <source>
        <dbReference type="ARBA" id="ARBA00022846"/>
    </source>
</evidence>
<dbReference type="InterPro" id="IPR031733">
    <property type="entry name" value="Dynein_attach_N"/>
</dbReference>
<name>A0A3L8RYS8_CHLGU</name>
<evidence type="ECO:0000256" key="8">
    <source>
        <dbReference type="ARBA" id="ARBA00023069"/>
    </source>
</evidence>
<keyword evidence="15" id="KW-1185">Reference proteome</keyword>
<organism evidence="14 15">
    <name type="scientific">Chloebia gouldiae</name>
    <name type="common">Gouldian finch</name>
    <name type="synonym">Erythrura gouldiae</name>
    <dbReference type="NCBI Taxonomy" id="44316"/>
    <lineage>
        <taxon>Eukaryota</taxon>
        <taxon>Metazoa</taxon>
        <taxon>Chordata</taxon>
        <taxon>Craniata</taxon>
        <taxon>Vertebrata</taxon>
        <taxon>Euteleostomi</taxon>
        <taxon>Archelosauria</taxon>
        <taxon>Archosauria</taxon>
        <taxon>Dinosauria</taxon>
        <taxon>Saurischia</taxon>
        <taxon>Theropoda</taxon>
        <taxon>Coelurosauria</taxon>
        <taxon>Aves</taxon>
        <taxon>Neognathae</taxon>
        <taxon>Neoaves</taxon>
        <taxon>Telluraves</taxon>
        <taxon>Australaves</taxon>
        <taxon>Passeriformes</taxon>
        <taxon>Passeroidea</taxon>
        <taxon>Passeridae</taxon>
        <taxon>Chloebia</taxon>
    </lineage>
</organism>
<feature type="domain" description="RNA-polymerase II-associated protein 3-like C-terminal" evidence="12">
    <location>
        <begin position="120"/>
        <end position="209"/>
    </location>
</feature>
<dbReference type="Pfam" id="PF15867">
    <property type="entry name" value="Dynein_attach_N"/>
    <property type="match status" value="1"/>
</dbReference>
<dbReference type="GO" id="GO:0005576">
    <property type="term" value="C:extracellular region"/>
    <property type="evidence" value="ECO:0007669"/>
    <property type="project" value="GOC"/>
</dbReference>
<keyword evidence="5" id="KW-0963">Cytoplasm</keyword>
<dbReference type="InterPro" id="IPR025986">
    <property type="entry name" value="RPAP3-like_C"/>
</dbReference>
<feature type="region of interest" description="Disordered" evidence="11">
    <location>
        <begin position="1"/>
        <end position="38"/>
    </location>
</feature>
<keyword evidence="6" id="KW-0970">Cilium biogenesis/degradation</keyword>
<evidence type="ECO:0000256" key="2">
    <source>
        <dbReference type="ARBA" id="ARBA00004230"/>
    </source>
</evidence>
<evidence type="ECO:0000256" key="11">
    <source>
        <dbReference type="SAM" id="MobiDB-lite"/>
    </source>
</evidence>
<dbReference type="GO" id="GO:0003351">
    <property type="term" value="P:epithelial cilium movement involved in extracellular fluid movement"/>
    <property type="evidence" value="ECO:0007669"/>
    <property type="project" value="TreeGrafter"/>
</dbReference>
<evidence type="ECO:0000256" key="1">
    <source>
        <dbReference type="ARBA" id="ARBA00004048"/>
    </source>
</evidence>
<dbReference type="GO" id="GO:0007368">
    <property type="term" value="P:determination of left/right symmetry"/>
    <property type="evidence" value="ECO:0007669"/>
    <property type="project" value="TreeGrafter"/>
</dbReference>
<evidence type="ECO:0000259" key="13">
    <source>
        <dbReference type="Pfam" id="PF15867"/>
    </source>
</evidence>
<evidence type="ECO:0000256" key="6">
    <source>
        <dbReference type="ARBA" id="ARBA00022794"/>
    </source>
</evidence>
<reference evidence="14 15" key="1">
    <citation type="journal article" date="2018" name="Proc. R. Soc. B">
        <title>A non-coding region near Follistatin controls head colour polymorphism in the Gouldian finch.</title>
        <authorList>
            <person name="Toomey M.B."/>
            <person name="Marques C.I."/>
            <person name="Andrade P."/>
            <person name="Araujo P.M."/>
            <person name="Sabatino S."/>
            <person name="Gazda M.A."/>
            <person name="Afonso S."/>
            <person name="Lopes R.J."/>
            <person name="Corbo J.C."/>
            <person name="Carneiro M."/>
        </authorList>
    </citation>
    <scope>NUCLEOTIDE SEQUENCE [LARGE SCALE GENOMIC DNA]</scope>
    <source>
        <strain evidence="14">Red01</strain>
        <tissue evidence="14">Muscle</tissue>
    </source>
</reference>
<evidence type="ECO:0000259" key="12">
    <source>
        <dbReference type="Pfam" id="PF13877"/>
    </source>
</evidence>
<keyword evidence="8" id="KW-0969">Cilium</keyword>